<dbReference type="RefSeq" id="XP_009692237.1">
    <property type="nucleotide sequence ID" value="XM_009693942.1"/>
</dbReference>
<keyword evidence="3" id="KW-1185">Reference proteome</keyword>
<sequence length="126" mass="13848">MACLIVLPAAISSIFFFIAGITAFIRKHSQKSLIPASILAGAFSAAVYVMVIKPYEFIGYIIAIITSIIALIIGSIMIFIGGDRTILRRNIAFSVYTCGIFCTAFYYGIIIKMIYTLPSTIIYNKN</sequence>
<evidence type="ECO:0000313" key="3">
    <source>
        <dbReference type="Proteomes" id="UP000003786"/>
    </source>
</evidence>
<organism evidence="2 3">
    <name type="scientific">Theileria orientalis strain Shintoku</name>
    <dbReference type="NCBI Taxonomy" id="869250"/>
    <lineage>
        <taxon>Eukaryota</taxon>
        <taxon>Sar</taxon>
        <taxon>Alveolata</taxon>
        <taxon>Apicomplexa</taxon>
        <taxon>Aconoidasida</taxon>
        <taxon>Piroplasmida</taxon>
        <taxon>Theileriidae</taxon>
        <taxon>Theileria</taxon>
    </lineage>
</organism>
<accession>J4C4C3</accession>
<dbReference type="EMBL" id="AP011949">
    <property type="protein sequence ID" value="BAM41936.1"/>
    <property type="molecule type" value="Genomic_DNA"/>
</dbReference>
<keyword evidence="1" id="KW-0812">Transmembrane</keyword>
<feature type="transmembrane region" description="Helical" evidence="1">
    <location>
        <begin position="93"/>
        <end position="115"/>
    </location>
</feature>
<keyword evidence="1" id="KW-1133">Transmembrane helix</keyword>
<protein>
    <submittedName>
        <fullName evidence="2">Uncharacterized protein</fullName>
    </submittedName>
</protein>
<dbReference type="OMA" id="GAYAGRC"/>
<dbReference type="GeneID" id="20716388"/>
<evidence type="ECO:0000313" key="2">
    <source>
        <dbReference type="EMBL" id="BAM41936.1"/>
    </source>
</evidence>
<feature type="transmembrane region" description="Helical" evidence="1">
    <location>
        <begin position="57"/>
        <end position="81"/>
    </location>
</feature>
<keyword evidence="1" id="KW-0472">Membrane</keyword>
<dbReference type="AlphaFoldDB" id="J4C4C3"/>
<dbReference type="KEGG" id="tot:TOT_040000316"/>
<evidence type="ECO:0000256" key="1">
    <source>
        <dbReference type="SAM" id="Phobius"/>
    </source>
</evidence>
<dbReference type="Proteomes" id="UP000003786">
    <property type="component" value="Chromosome 4"/>
</dbReference>
<dbReference type="OrthoDB" id="10415228at2759"/>
<dbReference type="VEuPathDB" id="PiroplasmaDB:TOT_040000316"/>
<dbReference type="eggNOG" id="ENOG502QWU9">
    <property type="taxonomic scope" value="Eukaryota"/>
</dbReference>
<feature type="transmembrane region" description="Helical" evidence="1">
    <location>
        <begin position="32"/>
        <end position="51"/>
    </location>
</feature>
<gene>
    <name evidence="2" type="ORF">TOT_040000316</name>
</gene>
<reference evidence="2 3" key="1">
    <citation type="journal article" date="2012" name="MBio">
        <title>Comparative genome analysis of three eukaryotic parasites with differing abilities to transform leukocytes reveals key mediators of Theileria-induced leukocyte transformation.</title>
        <authorList>
            <person name="Hayashida K."/>
            <person name="Hara Y."/>
            <person name="Abe T."/>
            <person name="Yamasaki C."/>
            <person name="Toyoda A."/>
            <person name="Kosuge T."/>
            <person name="Suzuki Y."/>
            <person name="Sato Y."/>
            <person name="Kawashima S."/>
            <person name="Katayama T."/>
            <person name="Wakaguri H."/>
            <person name="Inoue N."/>
            <person name="Homma K."/>
            <person name="Tada-Umezaki M."/>
            <person name="Yagi Y."/>
            <person name="Fujii Y."/>
            <person name="Habara T."/>
            <person name="Kanehisa M."/>
            <person name="Watanabe H."/>
            <person name="Ito K."/>
            <person name="Gojobori T."/>
            <person name="Sugawara H."/>
            <person name="Imanishi T."/>
            <person name="Weir W."/>
            <person name="Gardner M."/>
            <person name="Pain A."/>
            <person name="Shiels B."/>
            <person name="Hattori M."/>
            <person name="Nene V."/>
            <person name="Sugimoto C."/>
        </authorList>
    </citation>
    <scope>NUCLEOTIDE SEQUENCE [LARGE SCALE GENOMIC DNA]</scope>
    <source>
        <strain evidence="2 3">Shintoku</strain>
    </source>
</reference>
<feature type="transmembrane region" description="Helical" evidence="1">
    <location>
        <begin position="6"/>
        <end position="25"/>
    </location>
</feature>
<proteinExistence type="predicted"/>
<name>J4C4C3_THEOR</name>